<dbReference type="OrthoDB" id="369595at2"/>
<name>A0A418NHT4_9SPHN</name>
<accession>A0A418NHT4</accession>
<dbReference type="EMBL" id="QXFK01000016">
    <property type="protein sequence ID" value="RIV78177.1"/>
    <property type="molecule type" value="Genomic_DNA"/>
</dbReference>
<evidence type="ECO:0000313" key="3">
    <source>
        <dbReference type="EMBL" id="RIV78177.1"/>
    </source>
</evidence>
<comment type="caution">
    <text evidence="3">The sequence shown here is derived from an EMBL/GenBank/DDBJ whole genome shotgun (WGS) entry which is preliminary data.</text>
</comment>
<sequence length="253" mass="27465">MTSMRKRLAALLTLAALIWSAPAAAYDLRPIVVQLSPTGAGSGQTLVITNSHEVPIAIEVRAYRRQQMPNGEDTLTPEDEDLLIYPPQMVIPPRTSQSFKVQWVGDPAPARELAYRIVTEQLPIKLTQEIEAGSNADITVRYRYEAALYVMPSNAEPAARLISITRVTGEDGSEQLELRIASEGTMRAILETPRVTIRGASGESMVLSGEQVQPLDALNVLPGAERVVRIAAPPGLSSGPLTGELDTRYVVLQ</sequence>
<feature type="signal peptide" evidence="1">
    <location>
        <begin position="1"/>
        <end position="25"/>
    </location>
</feature>
<dbReference type="InterPro" id="IPR016147">
    <property type="entry name" value="Pili_assmbl_chaperone_N"/>
</dbReference>
<protein>
    <submittedName>
        <fullName evidence="3">Molecular chaperone</fullName>
    </submittedName>
</protein>
<dbReference type="GO" id="GO:0030288">
    <property type="term" value="C:outer membrane-bounded periplasmic space"/>
    <property type="evidence" value="ECO:0007669"/>
    <property type="project" value="InterPro"/>
</dbReference>
<organism evidence="3 4">
    <name type="scientific">Pelagerythrobacter aerophilus</name>
    <dbReference type="NCBI Taxonomy" id="2306995"/>
    <lineage>
        <taxon>Bacteria</taxon>
        <taxon>Pseudomonadati</taxon>
        <taxon>Pseudomonadota</taxon>
        <taxon>Alphaproteobacteria</taxon>
        <taxon>Sphingomonadales</taxon>
        <taxon>Erythrobacteraceae</taxon>
        <taxon>Pelagerythrobacter</taxon>
    </lineage>
</organism>
<feature type="domain" description="Pili assembly chaperone N-terminal" evidence="2">
    <location>
        <begin position="42"/>
        <end position="154"/>
    </location>
</feature>
<dbReference type="GO" id="GO:0071555">
    <property type="term" value="P:cell wall organization"/>
    <property type="evidence" value="ECO:0007669"/>
    <property type="project" value="InterPro"/>
</dbReference>
<dbReference type="InterPro" id="IPR050643">
    <property type="entry name" value="Periplasmic_pilus_chap"/>
</dbReference>
<dbReference type="SUPFAM" id="SSF49354">
    <property type="entry name" value="PapD-like"/>
    <property type="match status" value="1"/>
</dbReference>
<dbReference type="PANTHER" id="PTHR30251:SF4">
    <property type="entry name" value="SLR1668 PROTEIN"/>
    <property type="match status" value="1"/>
</dbReference>
<evidence type="ECO:0000256" key="1">
    <source>
        <dbReference type="SAM" id="SignalP"/>
    </source>
</evidence>
<dbReference type="InterPro" id="IPR008962">
    <property type="entry name" value="PapD-like_sf"/>
</dbReference>
<feature type="chain" id="PRO_5019429528" evidence="1">
    <location>
        <begin position="26"/>
        <end position="253"/>
    </location>
</feature>
<proteinExistence type="predicted"/>
<evidence type="ECO:0000259" key="2">
    <source>
        <dbReference type="Pfam" id="PF00345"/>
    </source>
</evidence>
<keyword evidence="1" id="KW-0732">Signal</keyword>
<reference evidence="3 4" key="1">
    <citation type="submission" date="2018-08" db="EMBL/GenBank/DDBJ databases">
        <title>Altererythrobacter sp.Ery1 and Ery12, the genome sequencing of novel strains in genus Alterythrobacter.</title>
        <authorList>
            <person name="Cheng H."/>
            <person name="Wu Y.-H."/>
            <person name="Fang C."/>
            <person name="Xu X.-W."/>
        </authorList>
    </citation>
    <scope>NUCLEOTIDE SEQUENCE [LARGE SCALE GENOMIC DNA]</scope>
    <source>
        <strain evidence="3 4">Ery1</strain>
    </source>
</reference>
<dbReference type="InterPro" id="IPR013783">
    <property type="entry name" value="Ig-like_fold"/>
</dbReference>
<dbReference type="AlphaFoldDB" id="A0A418NHT4"/>
<evidence type="ECO:0000313" key="4">
    <source>
        <dbReference type="Proteomes" id="UP000285092"/>
    </source>
</evidence>
<dbReference type="Proteomes" id="UP000285092">
    <property type="component" value="Unassembled WGS sequence"/>
</dbReference>
<dbReference type="PANTHER" id="PTHR30251">
    <property type="entry name" value="PILUS ASSEMBLY CHAPERONE"/>
    <property type="match status" value="1"/>
</dbReference>
<gene>
    <name evidence="3" type="ORF">D2V04_09910</name>
</gene>
<dbReference type="Pfam" id="PF00345">
    <property type="entry name" value="PapD_N"/>
    <property type="match status" value="1"/>
</dbReference>
<keyword evidence="4" id="KW-1185">Reference proteome</keyword>
<dbReference type="Gene3D" id="2.60.40.10">
    <property type="entry name" value="Immunoglobulins"/>
    <property type="match status" value="1"/>
</dbReference>